<feature type="compositionally biased region" description="Basic and acidic residues" evidence="6">
    <location>
        <begin position="849"/>
        <end position="858"/>
    </location>
</feature>
<feature type="region of interest" description="Disordered" evidence="6">
    <location>
        <begin position="374"/>
        <end position="494"/>
    </location>
</feature>
<proteinExistence type="predicted"/>
<dbReference type="InterPro" id="IPR051945">
    <property type="entry name" value="RRM_MRD1_RNA_proc_ribogen"/>
</dbReference>
<keyword evidence="4" id="KW-0539">Nucleus</keyword>
<evidence type="ECO:0000313" key="8">
    <source>
        <dbReference type="EMBL" id="KND01588.1"/>
    </source>
</evidence>
<feature type="compositionally biased region" description="Basic and acidic residues" evidence="6">
    <location>
        <begin position="992"/>
        <end position="1003"/>
    </location>
</feature>
<feature type="compositionally biased region" description="Acidic residues" evidence="6">
    <location>
        <begin position="455"/>
        <end position="466"/>
    </location>
</feature>
<keyword evidence="3 5" id="KW-0694">RNA-binding</keyword>
<feature type="domain" description="RRM" evidence="7">
    <location>
        <begin position="201"/>
        <end position="279"/>
    </location>
</feature>
<dbReference type="PANTHER" id="PTHR48039">
    <property type="entry name" value="RNA-BINDING MOTIF PROTEIN 14B"/>
    <property type="match status" value="1"/>
</dbReference>
<dbReference type="PROSITE" id="PS50102">
    <property type="entry name" value="RRM"/>
    <property type="match status" value="4"/>
</dbReference>
<evidence type="ECO:0000256" key="1">
    <source>
        <dbReference type="ARBA" id="ARBA00004123"/>
    </source>
</evidence>
<keyword evidence="2" id="KW-0677">Repeat</keyword>
<dbReference type="OrthoDB" id="267048at2759"/>
<dbReference type="Pfam" id="PF00076">
    <property type="entry name" value="RRM_1"/>
    <property type="match status" value="4"/>
</dbReference>
<dbReference type="AlphaFoldDB" id="A0A0L0HKP7"/>
<feature type="compositionally biased region" description="Low complexity" evidence="6">
    <location>
        <begin position="50"/>
        <end position="64"/>
    </location>
</feature>
<organism evidence="8 9">
    <name type="scientific">Spizellomyces punctatus (strain DAOM BR117)</name>
    <dbReference type="NCBI Taxonomy" id="645134"/>
    <lineage>
        <taxon>Eukaryota</taxon>
        <taxon>Fungi</taxon>
        <taxon>Fungi incertae sedis</taxon>
        <taxon>Chytridiomycota</taxon>
        <taxon>Chytridiomycota incertae sedis</taxon>
        <taxon>Chytridiomycetes</taxon>
        <taxon>Spizellomycetales</taxon>
        <taxon>Spizellomycetaceae</taxon>
        <taxon>Spizellomyces</taxon>
    </lineage>
</organism>
<dbReference type="CDD" id="cd12414">
    <property type="entry name" value="RRM2_RBM28_like"/>
    <property type="match status" value="1"/>
</dbReference>
<dbReference type="EMBL" id="KQ257454">
    <property type="protein sequence ID" value="KND01588.1"/>
    <property type="molecule type" value="Genomic_DNA"/>
</dbReference>
<feature type="compositionally biased region" description="Basic and acidic residues" evidence="6">
    <location>
        <begin position="880"/>
        <end position="890"/>
    </location>
</feature>
<feature type="compositionally biased region" description="Acidic residues" evidence="6">
    <location>
        <begin position="374"/>
        <end position="411"/>
    </location>
</feature>
<dbReference type="OMA" id="AGYVWDV"/>
<evidence type="ECO:0000256" key="4">
    <source>
        <dbReference type="ARBA" id="ARBA00023242"/>
    </source>
</evidence>
<dbReference type="CDD" id="cd00590">
    <property type="entry name" value="RRM_SF"/>
    <property type="match status" value="1"/>
</dbReference>
<evidence type="ECO:0000256" key="3">
    <source>
        <dbReference type="ARBA" id="ARBA00022884"/>
    </source>
</evidence>
<evidence type="ECO:0000313" key="9">
    <source>
        <dbReference type="Proteomes" id="UP000053201"/>
    </source>
</evidence>
<protein>
    <recommendedName>
        <fullName evidence="7">RRM domain-containing protein</fullName>
    </recommendedName>
</protein>
<dbReference type="PANTHER" id="PTHR48039:SF5">
    <property type="entry name" value="RNA-BINDING PROTEIN 28"/>
    <property type="match status" value="1"/>
</dbReference>
<feature type="compositionally biased region" description="Basic and acidic residues" evidence="6">
    <location>
        <begin position="946"/>
        <end position="968"/>
    </location>
</feature>
<gene>
    <name evidence="8" type="ORF">SPPG_03386</name>
</gene>
<dbReference type="InterPro" id="IPR012677">
    <property type="entry name" value="Nucleotide-bd_a/b_plait_sf"/>
</dbReference>
<accession>A0A0L0HKP7</accession>
<reference evidence="8 9" key="1">
    <citation type="submission" date="2009-08" db="EMBL/GenBank/DDBJ databases">
        <title>The Genome Sequence of Spizellomyces punctatus strain DAOM BR117.</title>
        <authorList>
            <consortium name="The Broad Institute Genome Sequencing Platform"/>
            <person name="Russ C."/>
            <person name="Cuomo C."/>
            <person name="Shea T."/>
            <person name="Young S.K."/>
            <person name="Zeng Q."/>
            <person name="Koehrsen M."/>
            <person name="Haas B."/>
            <person name="Borodovsky M."/>
            <person name="Guigo R."/>
            <person name="Alvarado L."/>
            <person name="Berlin A."/>
            <person name="Bochicchio J."/>
            <person name="Borenstein D."/>
            <person name="Chapman S."/>
            <person name="Chen Z."/>
            <person name="Engels R."/>
            <person name="Freedman E."/>
            <person name="Gellesch M."/>
            <person name="Goldberg J."/>
            <person name="Griggs A."/>
            <person name="Gujja S."/>
            <person name="Heiman D."/>
            <person name="Hepburn T."/>
            <person name="Howarth C."/>
            <person name="Jen D."/>
            <person name="Larson L."/>
            <person name="Lewis B."/>
            <person name="Mehta T."/>
            <person name="Park D."/>
            <person name="Pearson M."/>
            <person name="Roberts A."/>
            <person name="Saif S."/>
            <person name="Shenoy N."/>
            <person name="Sisk P."/>
            <person name="Stolte C."/>
            <person name="Sykes S."/>
            <person name="Thomson T."/>
            <person name="Walk T."/>
            <person name="White J."/>
            <person name="Yandava C."/>
            <person name="Burger G."/>
            <person name="Gray M.W."/>
            <person name="Holland P.W.H."/>
            <person name="King N."/>
            <person name="Lang F.B.F."/>
            <person name="Roger A.J."/>
            <person name="Ruiz-Trillo I."/>
            <person name="Lander E."/>
            <person name="Nusbaum C."/>
        </authorList>
    </citation>
    <scope>NUCLEOTIDE SEQUENCE [LARGE SCALE GENOMIC DNA]</scope>
    <source>
        <strain evidence="8 9">DAOM BR117</strain>
    </source>
</reference>
<dbReference type="GeneID" id="27686906"/>
<dbReference type="Proteomes" id="UP000053201">
    <property type="component" value="Unassembled WGS sequence"/>
</dbReference>
<dbReference type="eggNOG" id="KOG0108">
    <property type="taxonomic scope" value="Eukaryota"/>
</dbReference>
<sequence>MSPVKKMTIKKEKNPGRTTGSETQSMSTSELPQSENSNLESDAPRIPADSTAATPPTTPTASTSQLPPHPADRSRTTLFVSTIPYNATNEQLQEFFSEIGPVRTSYVVADREASEFRNKGYGYVTYALPEDALRAIKELKKTKFMGVRTLKIEYAYKKKVAEERKAAGLPVEGETQPIKKMKADGNKTGSTPFSKPRDRPTTILISGLGVDINKKQIYKKSRKFGDIKEVIFPVLKGDVPVPGQALVVYSSGKDAENAIKHLDEHQFKGHKIQAKNVAEEQREAKRARLIVRNLPWQCTVEHLRKVFGKHGIIVECSVPQGENGKARGFGFVQFATPGEAEKATEAINGTEIMKRTVAVDWALPKAQYDRVVAEEEVGDEEDIEQDDQEEEIGDEEDIEEDDQEGEEEDAEASVYIDTEGREEEPEEGQNQSEEDDGDDDGEEDEDADGSRSESGEESASDDIEVSFDDRKSDVENDIQEQPVPKRRDSANKGLSANVTESCTLFIRNLSFDTSEEELSAALSTFGPLRYARITVDKSTGRSRGTGFVCYKRQEDAAECLAAYDKASKAAALLEAENHVGDADAKAAKRQKKLQPSKSILMPEPSLTAGATPFLVGGRFLNITLAVNRKQAAELAEEGKLRRRAEDKRNLYLMREGVIFPESDAAKSMTPSELSKRQESFAQRKRLLTINPNLYISRTRLSVRNLGLKVDDKELKKVALLSVKKFWDEVKKGEREGMEPEVIKEEEDEGRAAPSGTRKTVLKQAKILRSKDRIDGTTKLPRSKGYGFIEFESHADALACLRWLNNNPRAFAPPPSKKEDADMQAIEEPTSSRGKRPIVEFAIENRQVMKRREEREGQHKSAKRKRQGEEDGESGQPAKKRFGETWKERRLAQKAKKLLKQGDTPKEQGVAAGAAVETHKNQNAAKNNKRKRDQGGSEKIGPAAKKNAKEPGKSKDGKLTPKVAAEIKPKPKSTAVPAPPSEDKKKKKKPKTTKVERRDQREEQNFDNLVQKYKKNLFGGASKEASRGSTTGGEGGIKRWFA</sequence>
<dbReference type="RefSeq" id="XP_016609627.1">
    <property type="nucleotide sequence ID" value="XM_016751655.1"/>
</dbReference>
<dbReference type="Gene3D" id="3.30.70.330">
    <property type="match status" value="5"/>
</dbReference>
<feature type="domain" description="RRM" evidence="7">
    <location>
        <begin position="287"/>
        <end position="364"/>
    </location>
</feature>
<comment type="subcellular location">
    <subcellularLocation>
        <location evidence="1">Nucleus</location>
    </subcellularLocation>
</comment>
<evidence type="ECO:0000256" key="5">
    <source>
        <dbReference type="PROSITE-ProRule" id="PRU00176"/>
    </source>
</evidence>
<evidence type="ECO:0000259" key="7">
    <source>
        <dbReference type="PROSITE" id="PS50102"/>
    </source>
</evidence>
<dbReference type="FunCoup" id="A0A0L0HKP7">
    <property type="interactions" value="701"/>
</dbReference>
<feature type="region of interest" description="Disordered" evidence="6">
    <location>
        <begin position="1"/>
        <end position="73"/>
    </location>
</feature>
<feature type="compositionally biased region" description="Polar residues" evidence="6">
    <location>
        <begin position="16"/>
        <end position="40"/>
    </location>
</feature>
<dbReference type="InterPro" id="IPR035979">
    <property type="entry name" value="RBD_domain_sf"/>
</dbReference>
<dbReference type="GO" id="GO:0005730">
    <property type="term" value="C:nucleolus"/>
    <property type="evidence" value="ECO:0007669"/>
    <property type="project" value="TreeGrafter"/>
</dbReference>
<dbReference type="GO" id="GO:0003729">
    <property type="term" value="F:mRNA binding"/>
    <property type="evidence" value="ECO:0007669"/>
    <property type="project" value="TreeGrafter"/>
</dbReference>
<dbReference type="InParanoid" id="A0A0L0HKP7"/>
<feature type="domain" description="RRM" evidence="7">
    <location>
        <begin position="502"/>
        <end position="577"/>
    </location>
</feature>
<feature type="domain" description="RRM" evidence="7">
    <location>
        <begin position="76"/>
        <end position="157"/>
    </location>
</feature>
<keyword evidence="9" id="KW-1185">Reference proteome</keyword>
<name>A0A0L0HKP7_SPIPD</name>
<evidence type="ECO:0000256" key="2">
    <source>
        <dbReference type="ARBA" id="ARBA00022737"/>
    </source>
</evidence>
<dbReference type="SMART" id="SM00360">
    <property type="entry name" value="RRM"/>
    <property type="match status" value="5"/>
</dbReference>
<evidence type="ECO:0000256" key="6">
    <source>
        <dbReference type="SAM" id="MobiDB-lite"/>
    </source>
</evidence>
<dbReference type="InterPro" id="IPR000504">
    <property type="entry name" value="RRM_dom"/>
</dbReference>
<feature type="compositionally biased region" description="Acidic residues" evidence="6">
    <location>
        <begin position="420"/>
        <end position="447"/>
    </location>
</feature>
<dbReference type="STRING" id="645134.A0A0L0HKP7"/>
<dbReference type="SUPFAM" id="SSF54928">
    <property type="entry name" value="RNA-binding domain, RBD"/>
    <property type="match status" value="4"/>
</dbReference>
<dbReference type="VEuPathDB" id="FungiDB:SPPG_03386"/>
<feature type="region of interest" description="Disordered" evidence="6">
    <location>
        <begin position="810"/>
        <end position="1041"/>
    </location>
</feature>
<dbReference type="eggNOG" id="KOG0127">
    <property type="taxonomic scope" value="Eukaryota"/>
</dbReference>